<dbReference type="InterPro" id="IPR036278">
    <property type="entry name" value="Sialidase_sf"/>
</dbReference>
<accession>A0ABY5ILY6</accession>
<keyword evidence="2" id="KW-1185">Reference proteome</keyword>
<dbReference type="Proteomes" id="UP001059844">
    <property type="component" value="Chromosome"/>
</dbReference>
<dbReference type="PANTHER" id="PTHR47199">
    <property type="entry name" value="PHOTOSYSTEM II STABILITY/ASSEMBLY FACTOR HCF136, CHLOROPLASTIC"/>
    <property type="match status" value="1"/>
</dbReference>
<dbReference type="PANTHER" id="PTHR47199:SF2">
    <property type="entry name" value="PHOTOSYSTEM II STABILITY_ASSEMBLY FACTOR HCF136, CHLOROPLASTIC"/>
    <property type="match status" value="1"/>
</dbReference>
<dbReference type="EMBL" id="CP101751">
    <property type="protein sequence ID" value="UUC43827.1"/>
    <property type="molecule type" value="Genomic_DNA"/>
</dbReference>
<gene>
    <name evidence="1" type="ORF">NOX80_09295</name>
</gene>
<organism evidence="1 2">
    <name type="scientific">Flavobacterium cerinum</name>
    <dbReference type="NCBI Taxonomy" id="2502784"/>
    <lineage>
        <taxon>Bacteria</taxon>
        <taxon>Pseudomonadati</taxon>
        <taxon>Bacteroidota</taxon>
        <taxon>Flavobacteriia</taxon>
        <taxon>Flavobacteriales</taxon>
        <taxon>Flavobacteriaceae</taxon>
        <taxon>Flavobacterium</taxon>
    </lineage>
</organism>
<protein>
    <submittedName>
        <fullName evidence="1">Oxidoreductase</fullName>
    </submittedName>
</protein>
<dbReference type="InterPro" id="IPR015943">
    <property type="entry name" value="WD40/YVTN_repeat-like_dom_sf"/>
</dbReference>
<dbReference type="Pfam" id="PF02012">
    <property type="entry name" value="BNR"/>
    <property type="match status" value="1"/>
</dbReference>
<evidence type="ECO:0000313" key="1">
    <source>
        <dbReference type="EMBL" id="UUC43827.1"/>
    </source>
</evidence>
<evidence type="ECO:0000313" key="2">
    <source>
        <dbReference type="Proteomes" id="UP001059844"/>
    </source>
</evidence>
<dbReference type="InterPro" id="IPR002860">
    <property type="entry name" value="BNR_rpt"/>
</dbReference>
<dbReference type="SUPFAM" id="SSF50939">
    <property type="entry name" value="Sialidases"/>
    <property type="match status" value="1"/>
</dbReference>
<name>A0ABY5ILY6_9FLAO</name>
<dbReference type="Gene3D" id="2.130.10.10">
    <property type="entry name" value="YVTN repeat-like/Quinoprotein amine dehydrogenase"/>
    <property type="match status" value="2"/>
</dbReference>
<dbReference type="RefSeq" id="WP_256549495.1">
    <property type="nucleotide sequence ID" value="NZ_CP101751.1"/>
</dbReference>
<sequence length="359" mass="40346">MKKRLFVAIVCICFSCNKLKTSTGSVENNHVAELQTDLKNLVIDTLLTDKISIRAITIDSNRVWYAGSKGKYGYVMLDGTKTFSGHIDKETFQPEFRSIAQTKDYVFMISIANPGLLYRITKDGKQVQLVYEEKGEKVFYDSMQFWNDQEGIVVGDPTENCFSLLLTRDGGTNWKKITCDQLPELKEGEAFFAASNTNIVIKGNETWMASGGKHSRIFYSPDKGNTWKVYTTPIIQGEAMTGIFSADFYDNAIGFAVGGNYEKSSQNHGNKIRTTDGGRTWNRVAENKGFGYGSCVQFFPDSNGKELLTVGASGLYYSADFGENWNKIADYNDLFTIRFVDRKTVIAAGNNKILRFRFQ</sequence>
<reference evidence="1" key="1">
    <citation type="submission" date="2022-07" db="EMBL/GenBank/DDBJ databases">
        <title>Isolation, identification, and degradation of a PFOSA degrading strain from sewage treatment plant.</title>
        <authorList>
            <person name="Zhang L."/>
            <person name="Huo Y."/>
        </authorList>
    </citation>
    <scope>NUCLEOTIDE SEQUENCE</scope>
    <source>
        <strain evidence="1">C1</strain>
    </source>
</reference>
<proteinExistence type="predicted"/>
<dbReference type="CDD" id="cd15482">
    <property type="entry name" value="Sialidase_non-viral"/>
    <property type="match status" value="1"/>
</dbReference>